<evidence type="ECO:0008006" key="10">
    <source>
        <dbReference type="Google" id="ProtNLM"/>
    </source>
</evidence>
<keyword evidence="5 6" id="KW-0472">Membrane</keyword>
<feature type="transmembrane region" description="Helical" evidence="6">
    <location>
        <begin position="401"/>
        <end position="420"/>
    </location>
</feature>
<dbReference type="PANTHER" id="PTHR30250">
    <property type="entry name" value="PST FAMILY PREDICTED COLANIC ACID TRANSPORTER"/>
    <property type="match status" value="1"/>
</dbReference>
<evidence type="ECO:0000256" key="5">
    <source>
        <dbReference type="ARBA" id="ARBA00023136"/>
    </source>
</evidence>
<dbReference type="PANTHER" id="PTHR30250:SF11">
    <property type="entry name" value="O-ANTIGEN TRANSPORTER-RELATED"/>
    <property type="match status" value="1"/>
</dbReference>
<feature type="transmembrane region" description="Helical" evidence="6">
    <location>
        <begin position="80"/>
        <end position="103"/>
    </location>
</feature>
<dbReference type="InterPro" id="IPR050833">
    <property type="entry name" value="Poly_Biosynth_Transport"/>
</dbReference>
<proteinExistence type="predicted"/>
<evidence type="ECO:0000313" key="9">
    <source>
        <dbReference type="Proteomes" id="UP000692816"/>
    </source>
</evidence>
<keyword evidence="2" id="KW-1003">Cell membrane</keyword>
<protein>
    <recommendedName>
        <fullName evidence="10">Membrane protein involved in the export of O-antigen and teichoic acid</fullName>
    </recommendedName>
</protein>
<evidence type="ECO:0000313" key="8">
    <source>
        <dbReference type="EMBL" id="NVL08722.1"/>
    </source>
</evidence>
<evidence type="ECO:0000313" key="7">
    <source>
        <dbReference type="EMBL" id="MBO1434321.1"/>
    </source>
</evidence>
<dbReference type="InterPro" id="IPR011009">
    <property type="entry name" value="Kinase-like_dom_sf"/>
</dbReference>
<keyword evidence="9" id="KW-1185">Reference proteome</keyword>
<dbReference type="EMBL" id="JABWSX010000001">
    <property type="protein sequence ID" value="NVL08722.1"/>
    <property type="molecule type" value="Genomic_DNA"/>
</dbReference>
<keyword evidence="4 6" id="KW-1133">Transmembrane helix</keyword>
<accession>A0A939LKA7</accession>
<feature type="transmembrane region" description="Helical" evidence="6">
    <location>
        <begin position="213"/>
        <end position="235"/>
    </location>
</feature>
<dbReference type="Proteomes" id="UP000692816">
    <property type="component" value="Unassembled WGS sequence"/>
</dbReference>
<feature type="transmembrane region" description="Helical" evidence="6">
    <location>
        <begin position="256"/>
        <end position="278"/>
    </location>
</feature>
<feature type="transmembrane region" description="Helical" evidence="6">
    <location>
        <begin position="335"/>
        <end position="360"/>
    </location>
</feature>
<dbReference type="RefSeq" id="WP_176532197.1">
    <property type="nucleotide sequence ID" value="NZ_CP088022.1"/>
</dbReference>
<keyword evidence="3 6" id="KW-0812">Transmembrane</keyword>
<comment type="subcellular location">
    <subcellularLocation>
        <location evidence="1">Cell membrane</location>
        <topology evidence="1">Multi-pass membrane protein</topology>
    </subcellularLocation>
</comment>
<comment type="caution">
    <text evidence="8">The sequence shown here is derived from an EMBL/GenBank/DDBJ whole genome shotgun (WGS) entry which is preliminary data.</text>
</comment>
<dbReference type="EMBL" id="JAGEPA010000001">
    <property type="protein sequence ID" value="MBO1434321.1"/>
    <property type="molecule type" value="Genomic_DNA"/>
</dbReference>
<gene>
    <name evidence="8" type="ORF">HU230_23760</name>
    <name evidence="7" type="ORF">J4P68_34200</name>
</gene>
<evidence type="ECO:0000256" key="6">
    <source>
        <dbReference type="SAM" id="Phobius"/>
    </source>
</evidence>
<feature type="transmembrane region" description="Helical" evidence="6">
    <location>
        <begin position="426"/>
        <end position="447"/>
    </location>
</feature>
<reference evidence="8" key="1">
    <citation type="submission" date="2020-06" db="EMBL/GenBank/DDBJ databases">
        <title>Whole Genome Sequence of Bradyrhizobium sp. Strain 66S1MB.</title>
        <authorList>
            <person name="Bromfield E."/>
            <person name="Cloutier S."/>
        </authorList>
    </citation>
    <scope>NUCLEOTIDE SEQUENCE</scope>
    <source>
        <strain evidence="8">66S1MB</strain>
    </source>
</reference>
<name>A0A939LKA7_9BRAD</name>
<dbReference type="GO" id="GO:0005886">
    <property type="term" value="C:plasma membrane"/>
    <property type="evidence" value="ECO:0007669"/>
    <property type="project" value="UniProtKB-SubCell"/>
</dbReference>
<evidence type="ECO:0000256" key="4">
    <source>
        <dbReference type="ARBA" id="ARBA00022989"/>
    </source>
</evidence>
<evidence type="ECO:0000256" key="3">
    <source>
        <dbReference type="ARBA" id="ARBA00022692"/>
    </source>
</evidence>
<feature type="transmembrane region" description="Helical" evidence="6">
    <location>
        <begin position="372"/>
        <end position="389"/>
    </location>
</feature>
<organism evidence="8">
    <name type="scientific">Bradyrhizobium quebecense</name>
    <dbReference type="NCBI Taxonomy" id="2748629"/>
    <lineage>
        <taxon>Bacteria</taxon>
        <taxon>Pseudomonadati</taxon>
        <taxon>Pseudomonadota</taxon>
        <taxon>Alphaproteobacteria</taxon>
        <taxon>Hyphomicrobiales</taxon>
        <taxon>Nitrobacteraceae</taxon>
        <taxon>Bradyrhizobium</taxon>
    </lineage>
</organism>
<feature type="transmembrane region" description="Helical" evidence="6">
    <location>
        <begin position="284"/>
        <end position="304"/>
    </location>
</feature>
<feature type="transmembrane region" description="Helical" evidence="6">
    <location>
        <begin position="124"/>
        <end position="148"/>
    </location>
</feature>
<reference evidence="7" key="2">
    <citation type="journal article" date="2021" name="Int. J. Syst. Evol. Microbiol.">
        <title>Bradyrhizobium septentrionale sp. nov. (sv. septentrionale) and Bradyrhizobium quebecense sp. nov. (sv. septentrionale) associated with legumes native to Canada possess rearranged symbiosis genes and numerous insertion sequences.</title>
        <authorList>
            <person name="Bromfield E.S.P."/>
            <person name="Cloutier S."/>
        </authorList>
    </citation>
    <scope>NUCLEOTIDE SEQUENCE</scope>
    <source>
        <strain evidence="7">12S5</strain>
    </source>
</reference>
<evidence type="ECO:0000256" key="1">
    <source>
        <dbReference type="ARBA" id="ARBA00004651"/>
    </source>
</evidence>
<evidence type="ECO:0000256" key="2">
    <source>
        <dbReference type="ARBA" id="ARBA00022475"/>
    </source>
</evidence>
<dbReference type="SUPFAM" id="SSF56112">
    <property type="entry name" value="Protein kinase-like (PK-like)"/>
    <property type="match status" value="1"/>
</dbReference>
<dbReference type="AlphaFoldDB" id="A0A939LKA7"/>
<sequence length="761" mass="82276">MQKIGVKDRPSALGVDRNALPHPERHVLQEPASRSATAWAAITRIIFGTHALALADQAVVSGTSLLSTVLVGRFTQPSQLGIYAIGLSVLGFVLAVQDALILMPYTIQRHRSSRTPAQHAGLSLLHSVWLSAAAIVVLAIVAVAMIALWAANDLTWLVCTLVLTVPFALQREFNRTYAFAHLNVANALILDAGVAAVQLPVLAWLGWTDRMSAVNASLALAGGCALTSLVWLYLARQNFSIPTGRVRQATAESWRLGKWLCAGQITVTIQSYVSYWVLPLLVSLAETGVFAACNSIASVANPLLSAFRNTLTPRSVLAFKEGGVERLRRQASRDALLLVGVMSLFWVMILFSGDFLMRLIYHDHGYDGRGDVVTILALAVLATAAGASASNAMASMERPRAVVVATSVGAFVTATAVWAFTAEWGLLGAAYGILAGSVAGSAARWVAFLTVAARPGPADHVRAPIAQVLQQLAQPNPAVDWDIRQIGEGFQGRIYGIRTGRDHAIWQGYRDLAVKLYPDEPAAVETAKRQFDAQMRLHGSVDGRTVHDWTLRAPLPLHVSETPPALVMTMAAGTDLNKFLAALSDQPPEVLAAMARVLVTVLRPHWATGSPHGDLCLQNILYDPAQRILTLVDADKPACVGVVFNQRYPAAYDLAGLLCDVATDIRTVDRRVALSKRTFVESVLSAFLTMMEAPEQEPELIAEIRAFARAELKLLDLRWSPRGLFRLIQRSIAMPRIDRMLAAAQANVRMRHRLSVVGGGS</sequence>
<feature type="transmembrane region" description="Helical" evidence="6">
    <location>
        <begin position="182"/>
        <end position="207"/>
    </location>
</feature>